<evidence type="ECO:0000313" key="3">
    <source>
        <dbReference type="Proteomes" id="UP000187455"/>
    </source>
</evidence>
<dbReference type="EMBL" id="LSSL01000816">
    <property type="protein sequence ID" value="OLY83625.1"/>
    <property type="molecule type" value="Genomic_DNA"/>
</dbReference>
<organism evidence="2 3">
    <name type="scientific">Smittium mucronatum</name>
    <dbReference type="NCBI Taxonomy" id="133383"/>
    <lineage>
        <taxon>Eukaryota</taxon>
        <taxon>Fungi</taxon>
        <taxon>Fungi incertae sedis</taxon>
        <taxon>Zoopagomycota</taxon>
        <taxon>Kickxellomycotina</taxon>
        <taxon>Harpellomycetes</taxon>
        <taxon>Harpellales</taxon>
        <taxon>Legeriomycetaceae</taxon>
        <taxon>Smittium</taxon>
    </lineage>
</organism>
<dbReference type="Proteomes" id="UP000187455">
    <property type="component" value="Unassembled WGS sequence"/>
</dbReference>
<name>A0A1R0H3C0_9FUNG</name>
<dbReference type="AlphaFoldDB" id="A0A1R0H3C0"/>
<comment type="caution">
    <text evidence="2">The sequence shown here is derived from an EMBL/GenBank/DDBJ whole genome shotgun (WGS) entry which is preliminary data.</text>
</comment>
<proteinExistence type="predicted"/>
<keyword evidence="3" id="KW-1185">Reference proteome</keyword>
<feature type="region of interest" description="Disordered" evidence="1">
    <location>
        <begin position="1"/>
        <end position="43"/>
    </location>
</feature>
<sequence>MENGEKNSNPKQADDPESEMPILNAPETDYAHHDPFGADSNHMDDSDSPFEVYWIFRHHPADIYLWKSVGATVA</sequence>
<protein>
    <submittedName>
        <fullName evidence="2">Uncharacterized protein</fullName>
    </submittedName>
</protein>
<evidence type="ECO:0000256" key="1">
    <source>
        <dbReference type="SAM" id="MobiDB-lite"/>
    </source>
</evidence>
<reference evidence="2 3" key="1">
    <citation type="journal article" date="2016" name="Mol. Biol. Evol.">
        <title>Genome-Wide Survey of Gut Fungi (Harpellales) Reveals the First Horizontally Transferred Ubiquitin Gene from a Mosquito Host.</title>
        <authorList>
            <person name="Wang Y."/>
            <person name="White M.M."/>
            <person name="Kvist S."/>
            <person name="Moncalvo J.M."/>
        </authorList>
    </citation>
    <scope>NUCLEOTIDE SEQUENCE [LARGE SCALE GENOMIC DNA]</scope>
    <source>
        <strain evidence="2 3">ALG-7-W6</strain>
    </source>
</reference>
<evidence type="ECO:0000313" key="2">
    <source>
        <dbReference type="EMBL" id="OLY83625.1"/>
    </source>
</evidence>
<gene>
    <name evidence="2" type="ORF">AYI68_g2233</name>
</gene>
<feature type="compositionally biased region" description="Polar residues" evidence="1">
    <location>
        <begin position="1"/>
        <end position="11"/>
    </location>
</feature>
<accession>A0A1R0H3C0</accession>
<feature type="compositionally biased region" description="Basic and acidic residues" evidence="1">
    <location>
        <begin position="29"/>
        <end position="43"/>
    </location>
</feature>